<dbReference type="GeneID" id="76833939"/>
<organism evidence="2 3">
    <name type="scientific">Methanogenium organophilum</name>
    <dbReference type="NCBI Taxonomy" id="2199"/>
    <lineage>
        <taxon>Archaea</taxon>
        <taxon>Methanobacteriati</taxon>
        <taxon>Methanobacteriota</taxon>
        <taxon>Stenosarchaea group</taxon>
        <taxon>Methanomicrobia</taxon>
        <taxon>Methanomicrobiales</taxon>
        <taxon>Methanomicrobiaceae</taxon>
        <taxon>Methanogenium</taxon>
    </lineage>
</organism>
<dbReference type="InterPro" id="IPR013096">
    <property type="entry name" value="Cupin_2"/>
</dbReference>
<evidence type="ECO:0000259" key="1">
    <source>
        <dbReference type="Pfam" id="PF07883"/>
    </source>
</evidence>
<dbReference type="PROSITE" id="PS51257">
    <property type="entry name" value="PROKAR_LIPOPROTEIN"/>
    <property type="match status" value="1"/>
</dbReference>
<evidence type="ECO:0000313" key="2">
    <source>
        <dbReference type="EMBL" id="WAI01766.1"/>
    </source>
</evidence>
<gene>
    <name evidence="2" type="ORF">OU421_02515</name>
</gene>
<dbReference type="EMBL" id="CP113361">
    <property type="protein sequence ID" value="WAI01766.1"/>
    <property type="molecule type" value="Genomic_DNA"/>
</dbReference>
<dbReference type="InterPro" id="IPR011051">
    <property type="entry name" value="RmlC_Cupin_sf"/>
</dbReference>
<feature type="domain" description="Cupin type-2" evidence="1">
    <location>
        <begin position="213"/>
        <end position="281"/>
    </location>
</feature>
<dbReference type="Pfam" id="PF07883">
    <property type="entry name" value="Cupin_2"/>
    <property type="match status" value="2"/>
</dbReference>
<protein>
    <submittedName>
        <fullName evidence="2">Cupin domain-containing protein</fullName>
    </submittedName>
</protein>
<dbReference type="PANTHER" id="PTHR36114">
    <property type="entry name" value="16.7 KDA PROTEIN IN WHIE LOCUS"/>
    <property type="match status" value="1"/>
</dbReference>
<dbReference type="AlphaFoldDB" id="A0A9X9T8T6"/>
<dbReference type="PANTHER" id="PTHR36114:SF1">
    <property type="entry name" value="16.7 KDA PROTEIN IN WHIE LOCUS"/>
    <property type="match status" value="1"/>
</dbReference>
<dbReference type="SUPFAM" id="SSF51182">
    <property type="entry name" value="RmlC-like cupins"/>
    <property type="match status" value="2"/>
</dbReference>
<dbReference type="KEGG" id="mou:OU421_02515"/>
<keyword evidence="3" id="KW-1185">Reference proteome</keyword>
<name>A0A9X9T8T6_METOG</name>
<dbReference type="Proteomes" id="UP001163096">
    <property type="component" value="Chromosome"/>
</dbReference>
<proteinExistence type="predicted"/>
<feature type="domain" description="Cupin type-2" evidence="1">
    <location>
        <begin position="71"/>
        <end position="138"/>
    </location>
</feature>
<dbReference type="InterPro" id="IPR014710">
    <property type="entry name" value="RmlC-like_jellyroll"/>
</dbReference>
<accession>A0A9X9T8T6</accession>
<evidence type="ECO:0000313" key="3">
    <source>
        <dbReference type="Proteomes" id="UP001163096"/>
    </source>
</evidence>
<dbReference type="Gene3D" id="2.60.120.10">
    <property type="entry name" value="Jelly Rolls"/>
    <property type="match status" value="2"/>
</dbReference>
<sequence>MHRVVCLILIATLTLVSAGCLTQSPSPAEDADIRLLTPDEGFSIFDGQGHYSGIIGEETPDITINYSMGCVTLPPGNGTLPHRLLGTSEMVCVIGGEAEIHCDATTVTAREGEIVVLPMGVLQTITAAGDVPLRYIDVIQPPFSAGVELSGDELAAYAPGTDGGATNGIPIVIPDPREGIEWDIGSDMMIYTLANPVLMPDKHFPVDYSVAYAEILPGGSADFNELAGASEVIYVITGEVEVFTPGGTMIQVPAGNVAYIAPDQEKGYRNAGEVNATMLSFVDPAWTPERTIPVE</sequence>
<dbReference type="InterPro" id="IPR052044">
    <property type="entry name" value="PKS_Associated_Protein"/>
</dbReference>
<reference evidence="2" key="1">
    <citation type="submission" date="2022-11" db="EMBL/GenBank/DDBJ databases">
        <title>Complete genome sequence of Methanogenium organophilum DSM 3596.</title>
        <authorList>
            <person name="Chen S.-C."/>
            <person name="Lai S.-J."/>
            <person name="You Y.-T."/>
        </authorList>
    </citation>
    <scope>NUCLEOTIDE SEQUENCE</scope>
    <source>
        <strain evidence="2">DSM 3596</strain>
    </source>
</reference>
<dbReference type="RefSeq" id="WP_268187033.1">
    <property type="nucleotide sequence ID" value="NZ_CP113361.1"/>
</dbReference>